<dbReference type="Proteomes" id="UP000005239">
    <property type="component" value="Unassembled WGS sequence"/>
</dbReference>
<keyword evidence="2" id="KW-1185">Reference proteome</keyword>
<proteinExistence type="predicted"/>
<organism evidence="1 2">
    <name type="scientific">Pristionchus pacificus</name>
    <name type="common">Parasitic nematode worm</name>
    <dbReference type="NCBI Taxonomy" id="54126"/>
    <lineage>
        <taxon>Eukaryota</taxon>
        <taxon>Metazoa</taxon>
        <taxon>Ecdysozoa</taxon>
        <taxon>Nematoda</taxon>
        <taxon>Chromadorea</taxon>
        <taxon>Rhabditida</taxon>
        <taxon>Rhabditina</taxon>
        <taxon>Diplogasteromorpha</taxon>
        <taxon>Diplogasteroidea</taxon>
        <taxon>Neodiplogasteridae</taxon>
        <taxon>Pristionchus</taxon>
    </lineage>
</organism>
<evidence type="ECO:0000313" key="1">
    <source>
        <dbReference type="EnsemblMetazoa" id="PPA35599.1"/>
    </source>
</evidence>
<dbReference type="EnsemblMetazoa" id="PPA35599.1">
    <property type="protein sequence ID" value="PPA35599.1"/>
    <property type="gene ID" value="WBGene00273968"/>
</dbReference>
<sequence length="246" mass="27461">MQSHLHIGRIILAVSICVFNFVECSSCPLFLAIILSVTLLFSGWSGIKGYCLNRNEVVQQRDQISKAIDWHHCSNMTKNKDYHPCSFASQSCVLALIDGGWVSGCIADDHGYFLRYDIDSNSDQLATPHIGTYFNSVSFGSFCTTRKPGHECGTTTVIRKTTYFHPDTTVCCCKTSACTDQFLRNWSEGRKLLNAKMPTEMISFGIVIALGVVQAVMLCTALIALIHDYYSRYRVRVVIGEAEKTK</sequence>
<accession>A0A8R1YQK3</accession>
<reference evidence="2" key="1">
    <citation type="journal article" date="2008" name="Nat. Genet.">
        <title>The Pristionchus pacificus genome provides a unique perspective on nematode lifestyle and parasitism.</title>
        <authorList>
            <person name="Dieterich C."/>
            <person name="Clifton S.W."/>
            <person name="Schuster L.N."/>
            <person name="Chinwalla A."/>
            <person name="Delehaunty K."/>
            <person name="Dinkelacker I."/>
            <person name="Fulton L."/>
            <person name="Fulton R."/>
            <person name="Godfrey J."/>
            <person name="Minx P."/>
            <person name="Mitreva M."/>
            <person name="Roeseler W."/>
            <person name="Tian H."/>
            <person name="Witte H."/>
            <person name="Yang S.P."/>
            <person name="Wilson R.K."/>
            <person name="Sommer R.J."/>
        </authorList>
    </citation>
    <scope>NUCLEOTIDE SEQUENCE [LARGE SCALE GENOMIC DNA]</scope>
    <source>
        <strain evidence="2">PS312</strain>
    </source>
</reference>
<gene>
    <name evidence="1" type="primary">WBGene00273968</name>
</gene>
<evidence type="ECO:0000313" key="2">
    <source>
        <dbReference type="Proteomes" id="UP000005239"/>
    </source>
</evidence>
<accession>A0A2A6B6Q7</accession>
<dbReference type="AlphaFoldDB" id="A0A2A6B6Q7"/>
<reference evidence="1" key="2">
    <citation type="submission" date="2022-06" db="UniProtKB">
        <authorList>
            <consortium name="EnsemblMetazoa"/>
        </authorList>
    </citation>
    <scope>IDENTIFICATION</scope>
    <source>
        <strain evidence="1">PS312</strain>
    </source>
</reference>
<protein>
    <submittedName>
        <fullName evidence="1">Uncharacterized protein</fullName>
    </submittedName>
</protein>
<name>A0A2A6B6Q7_PRIPA</name>